<reference evidence="2 3" key="1">
    <citation type="submission" date="2010-04" db="EMBL/GenBank/DDBJ databases">
        <authorList>
            <person name="Weinstock G."/>
            <person name="Sodergren E."/>
            <person name="Clifton S."/>
            <person name="Fulton L."/>
            <person name="Fulton B."/>
            <person name="Courtney L."/>
            <person name="Fronick C."/>
            <person name="Harrison M."/>
            <person name="Strong C."/>
            <person name="Farmer C."/>
            <person name="Delahaunty K."/>
            <person name="Markovic C."/>
            <person name="Hall O."/>
            <person name="Minx P."/>
            <person name="Tomlinson C."/>
            <person name="Mitreva M."/>
            <person name="Hou S."/>
            <person name="Wollam A."/>
            <person name="Pepin K.H."/>
            <person name="Johnson M."/>
            <person name="Bhonagiri V."/>
            <person name="Zhang X."/>
            <person name="Suruliraj S."/>
            <person name="Warren W."/>
            <person name="Chinwalla A."/>
            <person name="Mardis E.R."/>
            <person name="Wilson R.K."/>
        </authorList>
    </citation>
    <scope>NUCLEOTIDE SEQUENCE [LARGE SCALE GENOMIC DNA]</scope>
    <source>
        <strain evidence="2 3">DSM 20306</strain>
    </source>
</reference>
<comment type="caution">
    <text evidence="2">The sequence shown here is derived from an EMBL/GenBank/DDBJ whole genome shotgun (WGS) entry which is preliminary data.</text>
</comment>
<dbReference type="EMBL" id="ADNS01000005">
    <property type="protein sequence ID" value="EFG81883.1"/>
    <property type="molecule type" value="Genomic_DNA"/>
</dbReference>
<proteinExistence type="predicted"/>
<keyword evidence="1" id="KW-0732">Signal</keyword>
<evidence type="ECO:0000313" key="2">
    <source>
        <dbReference type="EMBL" id="EFG81883.1"/>
    </source>
</evidence>
<sequence length="72" mass="7685">MNNIKGRSIAALLAAFLLVQPGVATVSAMPTQASAVSTSSETPEEETLVTSLFASFKQAFSCKDRPHLVWCK</sequence>
<accession>A0ABN0AGA5</accession>
<organism evidence="2 3">
    <name type="scientific">Corynebacterium ammoniagenes DSM 20306</name>
    <dbReference type="NCBI Taxonomy" id="649754"/>
    <lineage>
        <taxon>Bacteria</taxon>
        <taxon>Bacillati</taxon>
        <taxon>Actinomycetota</taxon>
        <taxon>Actinomycetes</taxon>
        <taxon>Mycobacteriales</taxon>
        <taxon>Corynebacteriaceae</taxon>
        <taxon>Corynebacterium</taxon>
    </lineage>
</organism>
<keyword evidence="3" id="KW-1185">Reference proteome</keyword>
<evidence type="ECO:0000256" key="1">
    <source>
        <dbReference type="SAM" id="SignalP"/>
    </source>
</evidence>
<gene>
    <name evidence="2" type="ORF">HMPREF0281_00869</name>
</gene>
<evidence type="ECO:0000313" key="3">
    <source>
        <dbReference type="Proteomes" id="UP000006015"/>
    </source>
</evidence>
<dbReference type="Proteomes" id="UP000006015">
    <property type="component" value="Unassembled WGS sequence"/>
</dbReference>
<protein>
    <submittedName>
        <fullName evidence="2">Uncharacterized protein</fullName>
    </submittedName>
</protein>
<feature type="chain" id="PRO_5046927075" evidence="1">
    <location>
        <begin position="25"/>
        <end position="72"/>
    </location>
</feature>
<dbReference type="RefSeq" id="WP_003846612.1">
    <property type="nucleotide sequence ID" value="NZ_CP009244.1"/>
</dbReference>
<feature type="signal peptide" evidence="1">
    <location>
        <begin position="1"/>
        <end position="24"/>
    </location>
</feature>
<name>A0ABN0AGA5_CORAM</name>